<keyword evidence="5 7" id="KW-0472">Membrane</keyword>
<keyword evidence="3 7" id="KW-0812">Transmembrane</keyword>
<evidence type="ECO:0000256" key="3">
    <source>
        <dbReference type="ARBA" id="ARBA00022692"/>
    </source>
</evidence>
<dbReference type="EMBL" id="JAUCML010000012">
    <property type="protein sequence ID" value="MDM7886485.1"/>
    <property type="molecule type" value="Genomic_DNA"/>
</dbReference>
<accession>A0ABT7TAA3</accession>
<feature type="transmembrane region" description="Helical" evidence="7">
    <location>
        <begin position="438"/>
        <end position="459"/>
    </location>
</feature>
<dbReference type="InterPro" id="IPR050250">
    <property type="entry name" value="Macrolide_Exporter_MacB"/>
</dbReference>
<gene>
    <name evidence="9" type="ORF">QUG92_15350</name>
</gene>
<comment type="caution">
    <text evidence="9">The sequence shown here is derived from an EMBL/GenBank/DDBJ whole genome shotgun (WGS) entry which is preliminary data.</text>
</comment>
<feature type="transmembrane region" description="Helical" evidence="7">
    <location>
        <begin position="214"/>
        <end position="235"/>
    </location>
</feature>
<evidence type="ECO:0000256" key="5">
    <source>
        <dbReference type="ARBA" id="ARBA00023136"/>
    </source>
</evidence>
<comment type="subcellular location">
    <subcellularLocation>
        <location evidence="1">Cell membrane</location>
        <topology evidence="1">Multi-pass membrane protein</topology>
    </subcellularLocation>
</comment>
<evidence type="ECO:0000256" key="1">
    <source>
        <dbReference type="ARBA" id="ARBA00004651"/>
    </source>
</evidence>
<feature type="transmembrane region" description="Helical" evidence="7">
    <location>
        <begin position="20"/>
        <end position="45"/>
    </location>
</feature>
<feature type="transmembrane region" description="Helical" evidence="7">
    <location>
        <begin position="164"/>
        <end position="184"/>
    </location>
</feature>
<name>A0ABT7TAA3_9MICO</name>
<evidence type="ECO:0000256" key="2">
    <source>
        <dbReference type="ARBA" id="ARBA00022475"/>
    </source>
</evidence>
<feature type="transmembrane region" description="Helical" evidence="7">
    <location>
        <begin position="65"/>
        <end position="95"/>
    </location>
</feature>
<protein>
    <submittedName>
        <fullName evidence="9">FtsX-like permease family protein</fullName>
    </submittedName>
</protein>
<feature type="domain" description="ABC3 transporter permease C-terminal" evidence="8">
    <location>
        <begin position="72"/>
        <end position="182"/>
    </location>
</feature>
<keyword evidence="4 7" id="KW-1133">Transmembrane helix</keyword>
<proteinExistence type="inferred from homology"/>
<dbReference type="PANTHER" id="PTHR30572">
    <property type="entry name" value="MEMBRANE COMPONENT OF TRANSPORTER-RELATED"/>
    <property type="match status" value="1"/>
</dbReference>
<evidence type="ECO:0000256" key="7">
    <source>
        <dbReference type="SAM" id="Phobius"/>
    </source>
</evidence>
<sequence length="477" mass="47707">MPRHRGRRRRGDHRLPFRLLVEDPATVSVAALSAGLGALVVTGAAAARRIVELGDRTGSSATVALILPVVAWVFIGVALYVSAVVASNTCATVIAGQTRSLALQRLLGATGARLRRQVTRTGLVSGLVGAVVGTVLGTLVADAALSVAAAAGTLPPLGVLAPPALLPVGLLVAAITTLAFRIGSRAVLAIPPLRALESGVEPPPGTTRSVGRTVTAAALFLSGATGLGVAVVLGASTVDALLLAVGCGALSFTGVVVASPVLLPAVLRLVAAATARSVIPAMAARNSLRAPRRTARATVGLLIAVTLMATFAVGFATYASMLSQQAAGDPEYYRGIEEQFDQLAVMFTGLVGAAGVIAAAGVVAVTALTIAQRGRELGLLRVVGATRQQVRALVLVETAITIAVAVVLGVLLGTAYGWAGAYTLLGATKGATLIAPVVPGWLVVVVLVGASATGLAAALGPAARAVRAAPVAALRYE</sequence>
<organism evidence="9 10">
    <name type="scientific">Curtobacterium citri</name>
    <dbReference type="NCBI Taxonomy" id="3055139"/>
    <lineage>
        <taxon>Bacteria</taxon>
        <taxon>Bacillati</taxon>
        <taxon>Actinomycetota</taxon>
        <taxon>Actinomycetes</taxon>
        <taxon>Micrococcales</taxon>
        <taxon>Microbacteriaceae</taxon>
        <taxon>Curtobacterium</taxon>
    </lineage>
</organism>
<evidence type="ECO:0000256" key="6">
    <source>
        <dbReference type="ARBA" id="ARBA00038076"/>
    </source>
</evidence>
<dbReference type="PANTHER" id="PTHR30572:SF4">
    <property type="entry name" value="ABC TRANSPORTER PERMEASE YTRF"/>
    <property type="match status" value="1"/>
</dbReference>
<dbReference type="InterPro" id="IPR003838">
    <property type="entry name" value="ABC3_permease_C"/>
</dbReference>
<evidence type="ECO:0000313" key="10">
    <source>
        <dbReference type="Proteomes" id="UP001237823"/>
    </source>
</evidence>
<feature type="transmembrane region" description="Helical" evidence="7">
    <location>
        <begin position="123"/>
        <end position="152"/>
    </location>
</feature>
<evidence type="ECO:0000313" key="9">
    <source>
        <dbReference type="EMBL" id="MDM7886485.1"/>
    </source>
</evidence>
<feature type="domain" description="ABC3 transporter permease C-terminal" evidence="8">
    <location>
        <begin position="353"/>
        <end position="468"/>
    </location>
</feature>
<feature type="transmembrane region" description="Helical" evidence="7">
    <location>
        <begin position="343"/>
        <end position="371"/>
    </location>
</feature>
<keyword evidence="2" id="KW-1003">Cell membrane</keyword>
<dbReference type="Proteomes" id="UP001237823">
    <property type="component" value="Unassembled WGS sequence"/>
</dbReference>
<dbReference type="RefSeq" id="WP_289459837.1">
    <property type="nucleotide sequence ID" value="NZ_JAUCML010000012.1"/>
</dbReference>
<keyword evidence="10" id="KW-1185">Reference proteome</keyword>
<feature type="transmembrane region" description="Helical" evidence="7">
    <location>
        <begin position="241"/>
        <end position="267"/>
    </location>
</feature>
<reference evidence="9 10" key="1">
    <citation type="submission" date="2023-06" db="EMBL/GenBank/DDBJ databases">
        <authorList>
            <person name="Feng G."/>
            <person name="Li J."/>
            <person name="Zhu H."/>
        </authorList>
    </citation>
    <scope>NUCLEOTIDE SEQUENCE [LARGE SCALE GENOMIC DNA]</scope>
    <source>
        <strain evidence="9 10">RHCKG23</strain>
    </source>
</reference>
<comment type="similarity">
    <text evidence="6">Belongs to the ABC-4 integral membrane protein family.</text>
</comment>
<evidence type="ECO:0000259" key="8">
    <source>
        <dbReference type="Pfam" id="PF02687"/>
    </source>
</evidence>
<evidence type="ECO:0000256" key="4">
    <source>
        <dbReference type="ARBA" id="ARBA00022989"/>
    </source>
</evidence>
<feature type="transmembrane region" description="Helical" evidence="7">
    <location>
        <begin position="392"/>
        <end position="418"/>
    </location>
</feature>
<feature type="transmembrane region" description="Helical" evidence="7">
    <location>
        <begin position="299"/>
        <end position="323"/>
    </location>
</feature>
<dbReference type="Pfam" id="PF02687">
    <property type="entry name" value="FtsX"/>
    <property type="match status" value="2"/>
</dbReference>